<evidence type="ECO:0000256" key="7">
    <source>
        <dbReference type="RuleBase" id="RU361277"/>
    </source>
</evidence>
<keyword evidence="4 7" id="KW-0862">Zinc</keyword>
<dbReference type="Pfam" id="PF08240">
    <property type="entry name" value="ADH_N"/>
    <property type="match status" value="1"/>
</dbReference>
<evidence type="ECO:0000313" key="9">
    <source>
        <dbReference type="EMBL" id="NYI45001.1"/>
    </source>
</evidence>
<evidence type="ECO:0000313" key="10">
    <source>
        <dbReference type="Proteomes" id="UP000562045"/>
    </source>
</evidence>
<keyword evidence="6" id="KW-0520">NAD</keyword>
<proteinExistence type="inferred from homology"/>
<feature type="domain" description="Enoyl reductase (ER)" evidence="8">
    <location>
        <begin position="14"/>
        <end position="364"/>
    </location>
</feature>
<dbReference type="GO" id="GO:0005829">
    <property type="term" value="C:cytosol"/>
    <property type="evidence" value="ECO:0007669"/>
    <property type="project" value="TreeGrafter"/>
</dbReference>
<accession>A0A7Z0CKQ6</accession>
<reference evidence="9 10" key="1">
    <citation type="submission" date="2020-07" db="EMBL/GenBank/DDBJ databases">
        <title>Sequencing the genomes of 1000 actinobacteria strains.</title>
        <authorList>
            <person name="Klenk H.-P."/>
        </authorList>
    </citation>
    <scope>NUCLEOTIDE SEQUENCE [LARGE SCALE GENOMIC DNA]</scope>
    <source>
        <strain evidence="9 10">DSM 15131</strain>
    </source>
</reference>
<dbReference type="Gene3D" id="3.90.180.10">
    <property type="entry name" value="Medium-chain alcohol dehydrogenases, catalytic domain"/>
    <property type="match status" value="1"/>
</dbReference>
<dbReference type="SUPFAM" id="SSF51735">
    <property type="entry name" value="NAD(P)-binding Rossmann-fold domains"/>
    <property type="match status" value="1"/>
</dbReference>
<dbReference type="InterPro" id="IPR011032">
    <property type="entry name" value="GroES-like_sf"/>
</dbReference>
<dbReference type="EMBL" id="JACBZM010000001">
    <property type="protein sequence ID" value="NYI45001.1"/>
    <property type="molecule type" value="Genomic_DNA"/>
</dbReference>
<dbReference type="GO" id="GO:0008270">
    <property type="term" value="F:zinc ion binding"/>
    <property type="evidence" value="ECO:0007669"/>
    <property type="project" value="InterPro"/>
</dbReference>
<dbReference type="Gene3D" id="3.40.50.720">
    <property type="entry name" value="NAD(P)-binding Rossmann-like Domain"/>
    <property type="match status" value="1"/>
</dbReference>
<comment type="caution">
    <text evidence="9">The sequence shown here is derived from an EMBL/GenBank/DDBJ whole genome shotgun (WGS) entry which is preliminary data.</text>
</comment>
<organism evidence="9 10">
    <name type="scientific">Nocardioides aromaticivorans</name>
    <dbReference type="NCBI Taxonomy" id="200618"/>
    <lineage>
        <taxon>Bacteria</taxon>
        <taxon>Bacillati</taxon>
        <taxon>Actinomycetota</taxon>
        <taxon>Actinomycetes</taxon>
        <taxon>Propionibacteriales</taxon>
        <taxon>Nocardioidaceae</taxon>
        <taxon>Nocardioides</taxon>
    </lineage>
</organism>
<comment type="similarity">
    <text evidence="2 7">Belongs to the zinc-containing alcohol dehydrogenase family.</text>
</comment>
<gene>
    <name evidence="9" type="ORF">BJ993_002081</name>
</gene>
<dbReference type="InterPro" id="IPR036291">
    <property type="entry name" value="NAD(P)-bd_dom_sf"/>
</dbReference>
<dbReference type="PANTHER" id="PTHR43880">
    <property type="entry name" value="ALCOHOL DEHYDROGENASE"/>
    <property type="match status" value="1"/>
</dbReference>
<evidence type="ECO:0000256" key="1">
    <source>
        <dbReference type="ARBA" id="ARBA00001947"/>
    </source>
</evidence>
<keyword evidence="5 9" id="KW-0560">Oxidoreductase</keyword>
<dbReference type="RefSeq" id="WP_179648717.1">
    <property type="nucleotide sequence ID" value="NZ_JACBZM010000001.1"/>
</dbReference>
<evidence type="ECO:0000259" key="8">
    <source>
        <dbReference type="SMART" id="SM00829"/>
    </source>
</evidence>
<dbReference type="PANTHER" id="PTHR43880:SF12">
    <property type="entry name" value="ALCOHOL DEHYDROGENASE CLASS-3"/>
    <property type="match status" value="1"/>
</dbReference>
<dbReference type="InterPro" id="IPR013149">
    <property type="entry name" value="ADH-like_C"/>
</dbReference>
<dbReference type="Proteomes" id="UP000562045">
    <property type="component" value="Unassembled WGS sequence"/>
</dbReference>
<dbReference type="GO" id="GO:0004022">
    <property type="term" value="F:alcohol dehydrogenase (NAD+) activity"/>
    <property type="evidence" value="ECO:0007669"/>
    <property type="project" value="UniProtKB-EC"/>
</dbReference>
<dbReference type="AlphaFoldDB" id="A0A7Z0CKQ6"/>
<sequence>MPTTITAAVLREVGAPLSLESVLIDDPLDNEVLVRVERVGLCHSDLHYVHGSLSIDLPTVLGHEVAGVVDRVGAAVTRFAPGDRVVATVTPACGMCDQCLRGRPTQCQRVDIVRARPRPKHWLPNSDALGALGGVGAFAEAILVGEGSLATVDDALPFEVACLLGCCITTGVGAVVHGAGIGPNDTVAVIGCGGVGVSAIQGARIAGARRVVAIDAVPAKLEAAKRLGATDVLVASADADETVAALHALVPGGVDHAIEAVGRTATAELAFACLAPTGAATILGLMPEGSRLSLPADALVYGDRTVRGAYMGANRFLSDVAMFTDHYRAGRLDLDAMVTRVVDFGDINDGLAAMSDPDTVRIVVDMTSARA</sequence>
<dbReference type="EC" id="1.1.1.284" evidence="9"/>
<protein>
    <submittedName>
        <fullName evidence="9">Alcohol dehydrogenase/S-(Hydroxymethyl)glutathione dehydrogenase/alcohol dehydrogenase</fullName>
        <ecNumber evidence="9">1.1.1.1</ecNumber>
        <ecNumber evidence="9">1.1.1.284</ecNumber>
    </submittedName>
</protein>
<dbReference type="EC" id="1.1.1.1" evidence="9"/>
<dbReference type="InterPro" id="IPR013154">
    <property type="entry name" value="ADH-like_N"/>
</dbReference>
<evidence type="ECO:0000256" key="2">
    <source>
        <dbReference type="ARBA" id="ARBA00008072"/>
    </source>
</evidence>
<evidence type="ECO:0000256" key="4">
    <source>
        <dbReference type="ARBA" id="ARBA00022833"/>
    </source>
</evidence>
<dbReference type="PROSITE" id="PS00059">
    <property type="entry name" value="ADH_ZINC"/>
    <property type="match status" value="1"/>
</dbReference>
<dbReference type="GO" id="GO:0051903">
    <property type="term" value="F:S-(hydroxymethyl)glutathione dehydrogenase [NAD(P)+] activity"/>
    <property type="evidence" value="ECO:0007669"/>
    <property type="project" value="UniProtKB-EC"/>
</dbReference>
<dbReference type="InterPro" id="IPR002328">
    <property type="entry name" value="ADH_Zn_CS"/>
</dbReference>
<name>A0A7Z0CKQ6_9ACTN</name>
<keyword evidence="3 7" id="KW-0479">Metal-binding</keyword>
<evidence type="ECO:0000256" key="5">
    <source>
        <dbReference type="ARBA" id="ARBA00023002"/>
    </source>
</evidence>
<dbReference type="GO" id="GO:0046294">
    <property type="term" value="P:formaldehyde catabolic process"/>
    <property type="evidence" value="ECO:0007669"/>
    <property type="project" value="TreeGrafter"/>
</dbReference>
<evidence type="ECO:0000256" key="3">
    <source>
        <dbReference type="ARBA" id="ARBA00022723"/>
    </source>
</evidence>
<dbReference type="SUPFAM" id="SSF50129">
    <property type="entry name" value="GroES-like"/>
    <property type="match status" value="1"/>
</dbReference>
<dbReference type="FunFam" id="3.40.50.720:FF:000003">
    <property type="entry name" value="S-(hydroxymethyl)glutathione dehydrogenase"/>
    <property type="match status" value="1"/>
</dbReference>
<comment type="cofactor">
    <cofactor evidence="1 7">
        <name>Zn(2+)</name>
        <dbReference type="ChEBI" id="CHEBI:29105"/>
    </cofactor>
</comment>
<dbReference type="Pfam" id="PF00107">
    <property type="entry name" value="ADH_zinc_N"/>
    <property type="match status" value="1"/>
</dbReference>
<dbReference type="InterPro" id="IPR020843">
    <property type="entry name" value="ER"/>
</dbReference>
<evidence type="ECO:0000256" key="6">
    <source>
        <dbReference type="ARBA" id="ARBA00023027"/>
    </source>
</evidence>
<dbReference type="SMART" id="SM00829">
    <property type="entry name" value="PKS_ER"/>
    <property type="match status" value="1"/>
</dbReference>